<keyword evidence="2" id="KW-1185">Reference proteome</keyword>
<organism evidence="1 2">
    <name type="scientific">Nocardioides aquiterrae</name>
    <dbReference type="NCBI Taxonomy" id="203799"/>
    <lineage>
        <taxon>Bacteria</taxon>
        <taxon>Bacillati</taxon>
        <taxon>Actinomycetota</taxon>
        <taxon>Actinomycetes</taxon>
        <taxon>Propionibacteriales</taxon>
        <taxon>Nocardioidaceae</taxon>
        <taxon>Nocardioides</taxon>
    </lineage>
</organism>
<evidence type="ECO:0000313" key="2">
    <source>
        <dbReference type="Proteomes" id="UP001499979"/>
    </source>
</evidence>
<gene>
    <name evidence="1" type="ORF">GCM10009606_40860</name>
</gene>
<dbReference type="RefSeq" id="WP_343909681.1">
    <property type="nucleotide sequence ID" value="NZ_BAAAJE010000026.1"/>
</dbReference>
<dbReference type="EMBL" id="BAAAJE010000026">
    <property type="protein sequence ID" value="GAA1158832.1"/>
    <property type="molecule type" value="Genomic_DNA"/>
</dbReference>
<protein>
    <recommendedName>
        <fullName evidence="3">SRPBCC family protein</fullName>
    </recommendedName>
</protein>
<dbReference type="Proteomes" id="UP001499979">
    <property type="component" value="Unassembled WGS sequence"/>
</dbReference>
<accession>A0ABP4FA51</accession>
<comment type="caution">
    <text evidence="1">The sequence shown here is derived from an EMBL/GenBank/DDBJ whole genome shotgun (WGS) entry which is preliminary data.</text>
</comment>
<reference evidence="2" key="1">
    <citation type="journal article" date="2019" name="Int. J. Syst. Evol. Microbiol.">
        <title>The Global Catalogue of Microorganisms (GCM) 10K type strain sequencing project: providing services to taxonomists for standard genome sequencing and annotation.</title>
        <authorList>
            <consortium name="The Broad Institute Genomics Platform"/>
            <consortium name="The Broad Institute Genome Sequencing Center for Infectious Disease"/>
            <person name="Wu L."/>
            <person name="Ma J."/>
        </authorList>
    </citation>
    <scope>NUCLEOTIDE SEQUENCE [LARGE SCALE GENOMIC DNA]</scope>
    <source>
        <strain evidence="2">JCM 11813</strain>
    </source>
</reference>
<evidence type="ECO:0008006" key="3">
    <source>
        <dbReference type="Google" id="ProtNLM"/>
    </source>
</evidence>
<name>A0ABP4FA51_9ACTN</name>
<proteinExistence type="predicted"/>
<sequence length="222" mass="24294">MRVRWIGLTLALVGIGAVAGYGVGVLRHEAPTTFAAAAPVPASSPSIPVLPLQPYAPDIDYPPLAAGLEYAPHRLGDPTYQWRYDVPRGWVPEDVSPLFEVRWRPADEPTTGGYSLRAKLVNEHRTPGEMVSAKLAAVRVLYRDVTVLARTDDMLSFRYREPDRNTLRFNTFTWFAAPGGTTAEFEMSVVGRAVDLPGLDSLRDHVAASVEKLTRPAAGVAR</sequence>
<evidence type="ECO:0000313" key="1">
    <source>
        <dbReference type="EMBL" id="GAA1158832.1"/>
    </source>
</evidence>